<name>A0A1T1NX18_9XANT</name>
<reference evidence="1 2" key="1">
    <citation type="submission" date="2015-12" db="EMBL/GenBank/DDBJ databases">
        <authorList>
            <person name="Shamseldin A."/>
            <person name="Moawad H."/>
            <person name="Abd El-Rahim W.M."/>
            <person name="Sadowsky M.J."/>
        </authorList>
    </citation>
    <scope>NUCLEOTIDE SEQUENCE [LARGE SCALE GENOMIC DNA]</scope>
    <source>
        <strain evidence="1 2">LMG9050</strain>
    </source>
</reference>
<protein>
    <submittedName>
        <fullName evidence="1">Uncharacterized protein</fullName>
    </submittedName>
</protein>
<organism evidence="1 2">
    <name type="scientific">Xanthomonas axonopodis pv. melhusii</name>
    <dbReference type="NCBI Taxonomy" id="487834"/>
    <lineage>
        <taxon>Bacteria</taxon>
        <taxon>Pseudomonadati</taxon>
        <taxon>Pseudomonadota</taxon>
        <taxon>Gammaproteobacteria</taxon>
        <taxon>Lysobacterales</taxon>
        <taxon>Lysobacteraceae</taxon>
        <taxon>Xanthomonas</taxon>
    </lineage>
</organism>
<sequence length="113" mass="12673">MSNFIFDLDSVKRPLGKLLLSIQTERNTDLLIVQDVISQVKELARALKGRDLIPREILYELHTAIKILRAEIPHLKNGVDGAIKAANEIELAFDLILRGECHGDRVPGVPRII</sequence>
<gene>
    <name evidence="1" type="ORF">Xmlh_03835</name>
</gene>
<dbReference type="RefSeq" id="WP_078564705.1">
    <property type="nucleotide sequence ID" value="NZ_LOJW01000036.1"/>
</dbReference>
<evidence type="ECO:0000313" key="2">
    <source>
        <dbReference type="Proteomes" id="UP000190559"/>
    </source>
</evidence>
<dbReference type="EMBL" id="LOJW01000036">
    <property type="protein sequence ID" value="OOW67703.1"/>
    <property type="molecule type" value="Genomic_DNA"/>
</dbReference>
<accession>A0A1T1NX18</accession>
<proteinExistence type="predicted"/>
<comment type="caution">
    <text evidence="1">The sequence shown here is derived from an EMBL/GenBank/DDBJ whole genome shotgun (WGS) entry which is preliminary data.</text>
</comment>
<dbReference type="AlphaFoldDB" id="A0A1T1NX18"/>
<evidence type="ECO:0000313" key="1">
    <source>
        <dbReference type="EMBL" id="OOW67703.1"/>
    </source>
</evidence>
<dbReference type="Proteomes" id="UP000190559">
    <property type="component" value="Unassembled WGS sequence"/>
</dbReference>